<accession>A0AAU9PS46</accession>
<keyword evidence="2" id="KW-1185">Reference proteome</keyword>
<comment type="caution">
    <text evidence="1">The sequence shown here is derived from an EMBL/GenBank/DDBJ whole genome shotgun (WGS) entry which is preliminary data.</text>
</comment>
<sequence>MPVDLTIGSDFTFFSLQVLHESLNKQIIHLLRTSNRSSLLSNWGAGIKLHVYSSGNPRFGTLQPHEEEDEDFSTF</sequence>
<organism evidence="1 2">
    <name type="scientific">Lactuca virosa</name>
    <dbReference type="NCBI Taxonomy" id="75947"/>
    <lineage>
        <taxon>Eukaryota</taxon>
        <taxon>Viridiplantae</taxon>
        <taxon>Streptophyta</taxon>
        <taxon>Embryophyta</taxon>
        <taxon>Tracheophyta</taxon>
        <taxon>Spermatophyta</taxon>
        <taxon>Magnoliopsida</taxon>
        <taxon>eudicotyledons</taxon>
        <taxon>Gunneridae</taxon>
        <taxon>Pentapetalae</taxon>
        <taxon>asterids</taxon>
        <taxon>campanulids</taxon>
        <taxon>Asterales</taxon>
        <taxon>Asteraceae</taxon>
        <taxon>Cichorioideae</taxon>
        <taxon>Cichorieae</taxon>
        <taxon>Lactucinae</taxon>
        <taxon>Lactuca</taxon>
    </lineage>
</organism>
<dbReference type="Proteomes" id="UP001157418">
    <property type="component" value="Unassembled WGS sequence"/>
</dbReference>
<dbReference type="EMBL" id="CAKMRJ010005745">
    <property type="protein sequence ID" value="CAH1453262.1"/>
    <property type="molecule type" value="Genomic_DNA"/>
</dbReference>
<evidence type="ECO:0000313" key="2">
    <source>
        <dbReference type="Proteomes" id="UP001157418"/>
    </source>
</evidence>
<reference evidence="1 2" key="1">
    <citation type="submission" date="2022-01" db="EMBL/GenBank/DDBJ databases">
        <authorList>
            <person name="Xiong W."/>
            <person name="Schranz E."/>
        </authorList>
    </citation>
    <scope>NUCLEOTIDE SEQUENCE [LARGE SCALE GENOMIC DNA]</scope>
</reference>
<gene>
    <name evidence="1" type="ORF">LVIROSA_LOCUS38519</name>
</gene>
<proteinExistence type="predicted"/>
<dbReference type="AlphaFoldDB" id="A0AAU9PS46"/>
<name>A0AAU9PS46_9ASTR</name>
<protein>
    <submittedName>
        <fullName evidence="1">Uncharacterized protein</fullName>
    </submittedName>
</protein>
<evidence type="ECO:0000313" key="1">
    <source>
        <dbReference type="EMBL" id="CAH1453262.1"/>
    </source>
</evidence>